<dbReference type="EMBL" id="MCFF01000013">
    <property type="protein sequence ID" value="ORZ20049.1"/>
    <property type="molecule type" value="Genomic_DNA"/>
</dbReference>
<evidence type="ECO:0000313" key="3">
    <source>
        <dbReference type="Proteomes" id="UP000193648"/>
    </source>
</evidence>
<dbReference type="InParanoid" id="A0A1Y2GVH5"/>
<evidence type="ECO:0000313" key="2">
    <source>
        <dbReference type="EMBL" id="ORZ20049.1"/>
    </source>
</evidence>
<dbReference type="GeneID" id="33565600"/>
<dbReference type="AlphaFoldDB" id="A0A1Y2GVH5"/>
<keyword evidence="1" id="KW-0732">Signal</keyword>
<organism evidence="2 3">
    <name type="scientific">Lobosporangium transversale</name>
    <dbReference type="NCBI Taxonomy" id="64571"/>
    <lineage>
        <taxon>Eukaryota</taxon>
        <taxon>Fungi</taxon>
        <taxon>Fungi incertae sedis</taxon>
        <taxon>Mucoromycota</taxon>
        <taxon>Mortierellomycotina</taxon>
        <taxon>Mortierellomycetes</taxon>
        <taxon>Mortierellales</taxon>
        <taxon>Mortierellaceae</taxon>
        <taxon>Lobosporangium</taxon>
    </lineage>
</organism>
<accession>A0A1Y2GVH5</accession>
<protein>
    <recommendedName>
        <fullName evidence="4">Extracellular membrane protein CFEM domain-containing protein</fullName>
    </recommendedName>
</protein>
<gene>
    <name evidence="2" type="ORF">BCR41DRAFT_351173</name>
</gene>
<name>A0A1Y2GVH5_9FUNG</name>
<dbReference type="Proteomes" id="UP000193648">
    <property type="component" value="Unassembled WGS sequence"/>
</dbReference>
<evidence type="ECO:0008006" key="4">
    <source>
        <dbReference type="Google" id="ProtNLM"/>
    </source>
</evidence>
<dbReference type="RefSeq" id="XP_021882589.1">
    <property type="nucleotide sequence ID" value="XM_022023756.1"/>
</dbReference>
<feature type="chain" id="PRO_5012892354" description="Extracellular membrane protein CFEM domain-containing protein" evidence="1">
    <location>
        <begin position="24"/>
        <end position="112"/>
    </location>
</feature>
<proteinExistence type="predicted"/>
<reference evidence="2 3" key="1">
    <citation type="submission" date="2016-07" db="EMBL/GenBank/DDBJ databases">
        <title>Pervasive Adenine N6-methylation of Active Genes in Fungi.</title>
        <authorList>
            <consortium name="DOE Joint Genome Institute"/>
            <person name="Mondo S.J."/>
            <person name="Dannebaum R.O."/>
            <person name="Kuo R.C."/>
            <person name="Labutti K."/>
            <person name="Haridas S."/>
            <person name="Kuo A."/>
            <person name="Salamov A."/>
            <person name="Ahrendt S.R."/>
            <person name="Lipzen A."/>
            <person name="Sullivan W."/>
            <person name="Andreopoulos W.B."/>
            <person name="Clum A."/>
            <person name="Lindquist E."/>
            <person name="Daum C."/>
            <person name="Ramamoorthy G.K."/>
            <person name="Gryganskyi A."/>
            <person name="Culley D."/>
            <person name="Magnuson J.K."/>
            <person name="James T.Y."/>
            <person name="O'Malley M.A."/>
            <person name="Stajich J.E."/>
            <person name="Spatafora J.W."/>
            <person name="Visel A."/>
            <person name="Grigoriev I.V."/>
        </authorList>
    </citation>
    <scope>NUCLEOTIDE SEQUENCE [LARGE SCALE GENOMIC DNA]</scope>
    <source>
        <strain evidence="2 3">NRRL 3116</strain>
    </source>
</reference>
<sequence>MKFLSWAVSALMALATSASLASAQSSDPVACASCLQKALQALPACAGVQIQPGSVSPAYASCLCSSLSGAWIDSCKGASQCGSSVTYFKSAYGSIIKAAGLSCTGTPTFSPV</sequence>
<keyword evidence="3" id="KW-1185">Reference proteome</keyword>
<feature type="signal peptide" evidence="1">
    <location>
        <begin position="1"/>
        <end position="23"/>
    </location>
</feature>
<comment type="caution">
    <text evidence="2">The sequence shown here is derived from an EMBL/GenBank/DDBJ whole genome shotgun (WGS) entry which is preliminary data.</text>
</comment>
<dbReference type="OrthoDB" id="2433598at2759"/>
<evidence type="ECO:0000256" key="1">
    <source>
        <dbReference type="SAM" id="SignalP"/>
    </source>
</evidence>